<evidence type="ECO:0000313" key="2">
    <source>
        <dbReference type="Proteomes" id="UP000428260"/>
    </source>
</evidence>
<gene>
    <name evidence="1" type="ORF">GM418_26440</name>
</gene>
<accession>A0A6I6JWQ4</accession>
<dbReference type="InterPro" id="IPR011990">
    <property type="entry name" value="TPR-like_helical_dom_sf"/>
</dbReference>
<keyword evidence="2" id="KW-1185">Reference proteome</keyword>
<dbReference type="AlphaFoldDB" id="A0A6I6JWQ4"/>
<dbReference type="KEGG" id="mcos:GM418_26440"/>
<dbReference type="PROSITE" id="PS51257">
    <property type="entry name" value="PROKAR_LIPOPROTEIN"/>
    <property type="match status" value="1"/>
</dbReference>
<name>A0A6I6JWQ4_9BACT</name>
<reference evidence="1 2" key="1">
    <citation type="submission" date="2019-11" db="EMBL/GenBank/DDBJ databases">
        <authorList>
            <person name="Zheng R.K."/>
            <person name="Sun C.M."/>
        </authorList>
    </citation>
    <scope>NUCLEOTIDE SEQUENCE [LARGE SCALE GENOMIC DNA]</scope>
    <source>
        <strain evidence="1 2">WC007</strain>
    </source>
</reference>
<dbReference type="SUPFAM" id="SSF48452">
    <property type="entry name" value="TPR-like"/>
    <property type="match status" value="1"/>
</dbReference>
<dbReference type="Proteomes" id="UP000428260">
    <property type="component" value="Chromosome"/>
</dbReference>
<organism evidence="1 2">
    <name type="scientific">Maribellus comscasis</name>
    <dbReference type="NCBI Taxonomy" id="2681766"/>
    <lineage>
        <taxon>Bacteria</taxon>
        <taxon>Pseudomonadati</taxon>
        <taxon>Bacteroidota</taxon>
        <taxon>Bacteroidia</taxon>
        <taxon>Marinilabiliales</taxon>
        <taxon>Prolixibacteraceae</taxon>
        <taxon>Maribellus</taxon>
    </lineage>
</organism>
<evidence type="ECO:0000313" key="1">
    <source>
        <dbReference type="EMBL" id="QGY47071.1"/>
    </source>
</evidence>
<dbReference type="Gene3D" id="1.25.40.10">
    <property type="entry name" value="Tetratricopeptide repeat domain"/>
    <property type="match status" value="1"/>
</dbReference>
<dbReference type="RefSeq" id="WP_158870579.1">
    <property type="nucleotide sequence ID" value="NZ_CP046401.1"/>
</dbReference>
<sequence length="290" mass="33970">MRIEKYIAIIGILALASCSGPKSLTSFKDNAENAALQGNHNLAVESWQQYFNQQPAEEINGASYAKAAQSAFQVGNNELAVNWFDQARYKNFSSAEMYASLAKIFRTEDNLSKELSALEFYTENFNENLSEINARLFEIYYEIEMFDRALTVWDKLEQTSKNELANQEKFFQINLEKKNTEVCDSLSLVILEKDSQNIEALEWNAKKFYVKAENRYKEEMEKYNKNKTTKQYRILLEELEKVTADFKKALPFFEKLWEINPEEKYAGYMANIYARFGNEEKSNYYKKYLN</sequence>
<proteinExistence type="predicted"/>
<evidence type="ECO:0008006" key="3">
    <source>
        <dbReference type="Google" id="ProtNLM"/>
    </source>
</evidence>
<protein>
    <recommendedName>
        <fullName evidence="3">Tetratricopeptide repeat protein</fullName>
    </recommendedName>
</protein>
<dbReference type="EMBL" id="CP046401">
    <property type="protein sequence ID" value="QGY47071.1"/>
    <property type="molecule type" value="Genomic_DNA"/>
</dbReference>